<evidence type="ECO:0000256" key="1">
    <source>
        <dbReference type="ARBA" id="ARBA00022553"/>
    </source>
</evidence>
<dbReference type="PANTHER" id="PTHR14091:SF0">
    <property type="entry name" value="PERIODIC TRYPTOPHAN PROTEIN 1 HOMOLOG"/>
    <property type="match status" value="1"/>
</dbReference>
<evidence type="ECO:0000256" key="2">
    <source>
        <dbReference type="ARBA" id="ARBA00022574"/>
    </source>
</evidence>
<dbReference type="InterPro" id="IPR036322">
    <property type="entry name" value="WD40_repeat_dom_sf"/>
</dbReference>
<dbReference type="InterPro" id="IPR024977">
    <property type="entry name" value="Apc4-like_WD40_dom"/>
</dbReference>
<evidence type="ECO:0000256" key="3">
    <source>
        <dbReference type="ARBA" id="ARBA00022737"/>
    </source>
</evidence>
<dbReference type="Pfam" id="PF12894">
    <property type="entry name" value="ANAPC4_WD40"/>
    <property type="match status" value="1"/>
</dbReference>
<dbReference type="InterPro" id="IPR020472">
    <property type="entry name" value="WD40_PAC1"/>
</dbReference>
<accession>A0A8H3QCJ6</accession>
<dbReference type="PROSITE" id="PS50082">
    <property type="entry name" value="WD_REPEATS_2"/>
    <property type="match status" value="2"/>
</dbReference>
<keyword evidence="2 4" id="KW-0853">WD repeat</keyword>
<feature type="domain" description="Anaphase-promoting complex subunit 4-like WD40" evidence="6">
    <location>
        <begin position="204"/>
        <end position="255"/>
    </location>
</feature>
<protein>
    <submittedName>
        <fullName evidence="7">rRNA processing protein Pwp1</fullName>
    </submittedName>
</protein>
<dbReference type="EMBL" id="BLAL01000011">
    <property type="protein sequence ID" value="GES74241.1"/>
    <property type="molecule type" value="Genomic_DNA"/>
</dbReference>
<dbReference type="PRINTS" id="PR00320">
    <property type="entry name" value="GPROTEINBRPT"/>
</dbReference>
<organism evidence="7 8">
    <name type="scientific">Rhizophagus clarus</name>
    <dbReference type="NCBI Taxonomy" id="94130"/>
    <lineage>
        <taxon>Eukaryota</taxon>
        <taxon>Fungi</taxon>
        <taxon>Fungi incertae sedis</taxon>
        <taxon>Mucoromycota</taxon>
        <taxon>Glomeromycotina</taxon>
        <taxon>Glomeromycetes</taxon>
        <taxon>Glomerales</taxon>
        <taxon>Glomeraceae</taxon>
        <taxon>Rhizophagus</taxon>
    </lineage>
</organism>
<evidence type="ECO:0000313" key="7">
    <source>
        <dbReference type="EMBL" id="GES74241.1"/>
    </source>
</evidence>
<feature type="repeat" description="WD" evidence="4">
    <location>
        <begin position="331"/>
        <end position="373"/>
    </location>
</feature>
<sequence>MISAIYWVRKGLAAEIPEKYELDDKEYDRINQLAAIPLEETEEIPENNQNKMTDDSEIDPELAKYNLDQYDDDEEDGQPMTLFGNMKGLAYYASNEDDPYITINDEDDEKEDVRILPTDNILVAAKTEDEVSQLEIYVYEEAEDNLYVHHDIMLPSFPLCLEWLDFRLGRKEGTEGSGNYIAVGKQEGSQKKKSKKPNADYHIDSVMSLSWNKNHRNLLASSSADTTVKLWDLQSLKCAHSFNHHQDKVQQVEWHPIDSTILLTASFDKSVAAFDSRAPTSVSFWNLGDADPECIKWDPFLPQYFYVSLETGLVLYFDVRNFNQVSPVFTLHAHDSAVSSLDVSSSIRGCIITGSTDKLVKVWDVKDMKPNMVTSRDLGVGKVFTAQFCPDSPFQLAVAGSEGKVFIWDLSSNAGIRNSFKGRCTVPFSNDSTIVEKPPVTLTLDESDREEEDDDDDDDMEEIEDDSGDDV</sequence>
<dbReference type="AlphaFoldDB" id="A0A8H3QCJ6"/>
<name>A0A8H3QCJ6_9GLOM</name>
<dbReference type="PANTHER" id="PTHR14091">
    <property type="entry name" value="PERIODIC TRYPTOPHAN PROTEIN 1"/>
    <property type="match status" value="1"/>
</dbReference>
<dbReference type="InterPro" id="IPR015943">
    <property type="entry name" value="WD40/YVTN_repeat-like_dom_sf"/>
</dbReference>
<dbReference type="Pfam" id="PF00400">
    <property type="entry name" value="WD40"/>
    <property type="match status" value="1"/>
</dbReference>
<dbReference type="SMART" id="SM00320">
    <property type="entry name" value="WD40"/>
    <property type="match status" value="4"/>
</dbReference>
<proteinExistence type="predicted"/>
<dbReference type="Proteomes" id="UP000615446">
    <property type="component" value="Unassembled WGS sequence"/>
</dbReference>
<dbReference type="InterPro" id="IPR044285">
    <property type="entry name" value="PWP1"/>
</dbReference>
<dbReference type="PROSITE" id="PS50294">
    <property type="entry name" value="WD_REPEATS_REGION"/>
    <property type="match status" value="2"/>
</dbReference>
<reference evidence="7" key="1">
    <citation type="submission" date="2019-10" db="EMBL/GenBank/DDBJ databases">
        <title>Conservation and host-specific expression of non-tandemly repeated heterogenous ribosome RNA gene in arbuscular mycorrhizal fungi.</title>
        <authorList>
            <person name="Maeda T."/>
            <person name="Kobayashi Y."/>
            <person name="Nakagawa T."/>
            <person name="Ezawa T."/>
            <person name="Yamaguchi K."/>
            <person name="Bino T."/>
            <person name="Nishimoto Y."/>
            <person name="Shigenobu S."/>
            <person name="Kawaguchi M."/>
        </authorList>
    </citation>
    <scope>NUCLEOTIDE SEQUENCE</scope>
    <source>
        <strain evidence="7">HR1</strain>
    </source>
</reference>
<feature type="repeat" description="WD" evidence="4">
    <location>
        <begin position="199"/>
        <end position="241"/>
    </location>
</feature>
<feature type="compositionally biased region" description="Acidic residues" evidence="5">
    <location>
        <begin position="445"/>
        <end position="471"/>
    </location>
</feature>
<keyword evidence="3" id="KW-0677">Repeat</keyword>
<evidence type="ECO:0000259" key="6">
    <source>
        <dbReference type="Pfam" id="PF12894"/>
    </source>
</evidence>
<feature type="region of interest" description="Disordered" evidence="5">
    <location>
        <begin position="437"/>
        <end position="471"/>
    </location>
</feature>
<dbReference type="OrthoDB" id="270624at2759"/>
<keyword evidence="1" id="KW-0597">Phosphoprotein</keyword>
<evidence type="ECO:0000256" key="4">
    <source>
        <dbReference type="PROSITE-ProRule" id="PRU00221"/>
    </source>
</evidence>
<dbReference type="PROSITE" id="PS00678">
    <property type="entry name" value="WD_REPEATS_1"/>
    <property type="match status" value="2"/>
</dbReference>
<dbReference type="GO" id="GO:0005634">
    <property type="term" value="C:nucleus"/>
    <property type="evidence" value="ECO:0007669"/>
    <property type="project" value="TreeGrafter"/>
</dbReference>
<gene>
    <name evidence="7" type="ORF">RCL2_000173500</name>
</gene>
<dbReference type="SUPFAM" id="SSF50978">
    <property type="entry name" value="WD40 repeat-like"/>
    <property type="match status" value="1"/>
</dbReference>
<dbReference type="Gene3D" id="2.130.10.10">
    <property type="entry name" value="YVTN repeat-like/Quinoprotein amine dehydrogenase"/>
    <property type="match status" value="1"/>
</dbReference>
<dbReference type="InterPro" id="IPR001680">
    <property type="entry name" value="WD40_rpt"/>
</dbReference>
<evidence type="ECO:0000256" key="5">
    <source>
        <dbReference type="SAM" id="MobiDB-lite"/>
    </source>
</evidence>
<evidence type="ECO:0000313" key="8">
    <source>
        <dbReference type="Proteomes" id="UP000615446"/>
    </source>
</evidence>
<dbReference type="GO" id="GO:0006364">
    <property type="term" value="P:rRNA processing"/>
    <property type="evidence" value="ECO:0007669"/>
    <property type="project" value="InterPro"/>
</dbReference>
<dbReference type="InterPro" id="IPR019775">
    <property type="entry name" value="WD40_repeat_CS"/>
</dbReference>
<comment type="caution">
    <text evidence="7">The sequence shown here is derived from an EMBL/GenBank/DDBJ whole genome shotgun (WGS) entry which is preliminary data.</text>
</comment>